<dbReference type="AlphaFoldDB" id="A0AAD1W7B1"/>
<organism evidence="1 2">
    <name type="scientific">Pelobates cultripes</name>
    <name type="common">Western spadefoot toad</name>
    <dbReference type="NCBI Taxonomy" id="61616"/>
    <lineage>
        <taxon>Eukaryota</taxon>
        <taxon>Metazoa</taxon>
        <taxon>Chordata</taxon>
        <taxon>Craniata</taxon>
        <taxon>Vertebrata</taxon>
        <taxon>Euteleostomi</taxon>
        <taxon>Amphibia</taxon>
        <taxon>Batrachia</taxon>
        <taxon>Anura</taxon>
        <taxon>Pelobatoidea</taxon>
        <taxon>Pelobatidae</taxon>
        <taxon>Pelobates</taxon>
    </lineage>
</organism>
<feature type="non-terminal residue" evidence="1">
    <location>
        <position position="64"/>
    </location>
</feature>
<accession>A0AAD1W7B1</accession>
<evidence type="ECO:0000313" key="2">
    <source>
        <dbReference type="Proteomes" id="UP001295444"/>
    </source>
</evidence>
<dbReference type="Proteomes" id="UP001295444">
    <property type="component" value="Chromosome 04"/>
</dbReference>
<protein>
    <submittedName>
        <fullName evidence="1">Uncharacterized protein</fullName>
    </submittedName>
</protein>
<gene>
    <name evidence="1" type="ORF">PECUL_23A002961</name>
</gene>
<sequence length="64" mass="7021">MGSGPVHAGLLGRRPGCDRFACLLELLPCLQICPEVGERQRNSGTRSQIVVWVGPVSLLLYWQS</sequence>
<dbReference type="EMBL" id="OW240915">
    <property type="protein sequence ID" value="CAH2286179.1"/>
    <property type="molecule type" value="Genomic_DNA"/>
</dbReference>
<reference evidence="1" key="1">
    <citation type="submission" date="2022-03" db="EMBL/GenBank/DDBJ databases">
        <authorList>
            <person name="Alioto T."/>
            <person name="Alioto T."/>
            <person name="Gomez Garrido J."/>
        </authorList>
    </citation>
    <scope>NUCLEOTIDE SEQUENCE</scope>
</reference>
<name>A0AAD1W7B1_PELCU</name>
<keyword evidence="2" id="KW-1185">Reference proteome</keyword>
<evidence type="ECO:0000313" key="1">
    <source>
        <dbReference type="EMBL" id="CAH2286179.1"/>
    </source>
</evidence>
<proteinExistence type="predicted"/>